<dbReference type="EMBL" id="CAEX01007846">
    <property type="protein sequence ID" value="CCD21524.1"/>
    <property type="molecule type" value="Genomic_DNA"/>
</dbReference>
<accession>F9WVB7</accession>
<dbReference type="Proteomes" id="UP000009027">
    <property type="component" value="Unassembled WGS sequence"/>
</dbReference>
<gene>
    <name evidence="1" type="ORF">TvY486_0044430</name>
</gene>
<name>F9WVB7_TRYVY</name>
<dbReference type="VEuPathDB" id="TriTrypDB:TvY486_0044430"/>
<sequence>MGDTDDPNEDGGYVKPLCAPDAAAIATNWNLKELEGNKTHLWDHVMNDTQSAIKAMCVSTTGAPSRQRPVPTQNMWLQGTINMTDIFRQDCQFFNGTQTNEIRREEACYNLKQNVHVASKGTANIDFPPTNSRIGQALVRNLTVYDCPDYAGAYKALLSKMTDTVNCTNSTGWVTLESGSITPHAEPTCDEKKTAVEWLEFRFRTALDFMKQQLHGALTGMEAAEIWFSGVVTALNDKRASFCAAMKSLNDAAKANGELEEQNRHWEADMGESTAKYNEALKNTSSSVEKIKVVESVNERMKDFSVGALFSGKPAAHMPRTPAPRLSVCGKLRLPYLSETALLN</sequence>
<proteinExistence type="predicted"/>
<evidence type="ECO:0000313" key="2">
    <source>
        <dbReference type="Proteomes" id="UP000009027"/>
    </source>
</evidence>
<protein>
    <submittedName>
        <fullName evidence="1">Uncharacterized protein</fullName>
    </submittedName>
</protein>
<reference evidence="1 2" key="1">
    <citation type="journal article" date="2012" name="Proc. Natl. Acad. Sci. U.S.A.">
        <title>Antigenic diversity is generated by distinct evolutionary mechanisms in African trypanosome species.</title>
        <authorList>
            <person name="Jackson A.P."/>
            <person name="Berry A."/>
            <person name="Aslett M."/>
            <person name="Allison H.C."/>
            <person name="Burton P."/>
            <person name="Vavrova-Anderson J."/>
            <person name="Brown R."/>
            <person name="Browne H."/>
            <person name="Corton N."/>
            <person name="Hauser H."/>
            <person name="Gamble J."/>
            <person name="Gilderthorp R."/>
            <person name="Marcello L."/>
            <person name="McQuillan J."/>
            <person name="Otto T.D."/>
            <person name="Quail M.A."/>
            <person name="Sanders M.J."/>
            <person name="van Tonder A."/>
            <person name="Ginger M.L."/>
            <person name="Field M.C."/>
            <person name="Barry J.D."/>
            <person name="Hertz-Fowler C."/>
            <person name="Berriman M."/>
        </authorList>
    </citation>
    <scope>NUCLEOTIDE SEQUENCE</scope>
    <source>
        <strain evidence="1 2">Y486</strain>
    </source>
</reference>
<evidence type="ECO:0000313" key="1">
    <source>
        <dbReference type="EMBL" id="CCD21524.1"/>
    </source>
</evidence>
<organism evidence="1 2">
    <name type="scientific">Trypanosoma vivax (strain Y486)</name>
    <dbReference type="NCBI Taxonomy" id="1055687"/>
    <lineage>
        <taxon>Eukaryota</taxon>
        <taxon>Discoba</taxon>
        <taxon>Euglenozoa</taxon>
        <taxon>Kinetoplastea</taxon>
        <taxon>Metakinetoplastina</taxon>
        <taxon>Trypanosomatida</taxon>
        <taxon>Trypanosomatidae</taxon>
        <taxon>Trypanosoma</taxon>
        <taxon>Duttonella</taxon>
    </lineage>
</organism>
<keyword evidence="2" id="KW-1185">Reference proteome</keyword>
<dbReference type="AlphaFoldDB" id="F9WVB7"/>